<keyword evidence="3" id="KW-0472">Membrane</keyword>
<dbReference type="PANTHER" id="PTHR43173">
    <property type="entry name" value="ABC1 FAMILY PROTEIN"/>
    <property type="match status" value="1"/>
</dbReference>
<evidence type="ECO:0000259" key="4">
    <source>
        <dbReference type="Pfam" id="PF03109"/>
    </source>
</evidence>
<dbReference type="OMA" id="MAKTCIK"/>
<dbReference type="InParanoid" id="A0A152A8V2"/>
<comment type="similarity">
    <text evidence="1">Belongs to the protein kinase superfamily. ADCK protein kinase family.</text>
</comment>
<dbReference type="PANTHER" id="PTHR43173:SF41">
    <property type="entry name" value="SERINE_THREONINE-PROTEIN KINASE ABKB-RELATED"/>
    <property type="match status" value="1"/>
</dbReference>
<dbReference type="STRING" id="361077.A0A152A8V2"/>
<dbReference type="InterPro" id="IPR004147">
    <property type="entry name" value="ABC1_dom"/>
</dbReference>
<dbReference type="OrthoDB" id="427480at2759"/>
<feature type="transmembrane region" description="Helical" evidence="3">
    <location>
        <begin position="137"/>
        <end position="156"/>
    </location>
</feature>
<feature type="domain" description="ABC1 atypical kinase-like" evidence="4">
    <location>
        <begin position="251"/>
        <end position="497"/>
    </location>
</feature>
<evidence type="ECO:0000313" key="5">
    <source>
        <dbReference type="EMBL" id="KYR02649.1"/>
    </source>
</evidence>
<reference evidence="5 6" key="1">
    <citation type="submission" date="2015-12" db="EMBL/GenBank/DDBJ databases">
        <title>Dictyostelia acquired genes for synthesis and detection of signals that induce cell-type specialization by lateral gene transfer from prokaryotes.</title>
        <authorList>
            <person name="Gloeckner G."/>
            <person name="Schaap P."/>
        </authorList>
    </citation>
    <scope>NUCLEOTIDE SEQUENCE [LARGE SCALE GENOMIC DNA]</scope>
    <source>
        <strain evidence="5 6">TK</strain>
    </source>
</reference>
<dbReference type="InterPro" id="IPR011009">
    <property type="entry name" value="Kinase-like_dom_sf"/>
</dbReference>
<dbReference type="AlphaFoldDB" id="A0A152A8V2"/>
<accession>A0A152A8V2</accession>
<feature type="region of interest" description="Disordered" evidence="2">
    <location>
        <begin position="89"/>
        <end position="128"/>
    </location>
</feature>
<feature type="compositionally biased region" description="Polar residues" evidence="2">
    <location>
        <begin position="89"/>
        <end position="107"/>
    </location>
</feature>
<organism evidence="5 6">
    <name type="scientific">Tieghemostelium lacteum</name>
    <name type="common">Slime mold</name>
    <name type="synonym">Dictyostelium lacteum</name>
    <dbReference type="NCBI Taxonomy" id="361077"/>
    <lineage>
        <taxon>Eukaryota</taxon>
        <taxon>Amoebozoa</taxon>
        <taxon>Evosea</taxon>
        <taxon>Eumycetozoa</taxon>
        <taxon>Dictyostelia</taxon>
        <taxon>Dictyosteliales</taxon>
        <taxon>Raperosteliaceae</taxon>
        <taxon>Tieghemostelium</taxon>
    </lineage>
</organism>
<name>A0A152A8V2_TIELA</name>
<dbReference type="CDD" id="cd13969">
    <property type="entry name" value="ADCK1-like"/>
    <property type="match status" value="1"/>
</dbReference>
<dbReference type="Proteomes" id="UP000076078">
    <property type="component" value="Unassembled WGS sequence"/>
</dbReference>
<proteinExistence type="inferred from homology"/>
<feature type="compositionally biased region" description="Acidic residues" evidence="2">
    <location>
        <begin position="113"/>
        <end position="127"/>
    </location>
</feature>
<dbReference type="SUPFAM" id="SSF56112">
    <property type="entry name" value="Protein kinase-like (PK-like)"/>
    <property type="match status" value="1"/>
</dbReference>
<keyword evidence="6" id="KW-1185">Reference proteome</keyword>
<evidence type="ECO:0000256" key="1">
    <source>
        <dbReference type="ARBA" id="ARBA00009670"/>
    </source>
</evidence>
<dbReference type="InterPro" id="IPR051130">
    <property type="entry name" value="Mito_struct-func_regulator"/>
</dbReference>
<keyword evidence="3" id="KW-1133">Transmembrane helix</keyword>
<gene>
    <name evidence="5" type="ORF">DLAC_00099</name>
</gene>
<evidence type="ECO:0000256" key="2">
    <source>
        <dbReference type="SAM" id="MobiDB-lite"/>
    </source>
</evidence>
<dbReference type="EMBL" id="LODT01000001">
    <property type="protein sequence ID" value="KYR02649.1"/>
    <property type="molecule type" value="Genomic_DNA"/>
</dbReference>
<evidence type="ECO:0000256" key="3">
    <source>
        <dbReference type="SAM" id="Phobius"/>
    </source>
</evidence>
<comment type="caution">
    <text evidence="5">The sequence shown here is derived from an EMBL/GenBank/DDBJ whole genome shotgun (WGS) entry which is preliminary data.</text>
</comment>
<dbReference type="InterPro" id="IPR045307">
    <property type="entry name" value="ADCK1_dom"/>
</dbReference>
<protein>
    <recommendedName>
        <fullName evidence="4">ABC1 atypical kinase-like domain-containing protein</fullName>
    </recommendedName>
</protein>
<sequence>MYLLKTNIRNSIKFGNSLKRITNSKYIQPNLCISSSLNILNFKHNLLNINNSNNSIYNKDFNSNFTKLDNSIYNGTKRYYSSSILNETKNSSDSGRANSGSANSHPNGKSLEVEDEEEEEEQSEEEYREGQKKKKKILFWTGLGILTVMGGTSLYFNEDFYKLIFDSAFVRNCRVLYTGFKVTLYYKVLLYGLERPDPVFYQKLKLANQLAAKDIVELCEKNKGVFIKIAQILASLDHILPVEYTSNLSVFQDHAPYEAYKEVQKLFQYEFGKDPDEIFEDFQRIPINSASLAQVHKAKLRQPDGTIREVAVKVQYPDLLQRFEKDLQSISNVMKYITWFFPQFQFAWLLPEATESLHQELDFINEGKNSEKMASLFKDNKQLKIPTVYWDQTTKRILTMEFIYGVRIDDKKGLEKLGINAKELYYLFSNLFATQIFVLGFLHSDPHPGNIFVRKMKDGRPEVVLLDHGLYKKIDNQVRLDFCHLWKAVTLGNTKEAEIYAKRLGAGEYAKHLGTLLNLHPEKSRENLRNLKKELGDQTLGAVTQILRNLPKEILLVLKTNNLIRQITTHFGIENGFLLMAKTCIKGIYTQNDIITKFKYYFNLFIFNITLKYIEFTKRGNTSPQL</sequence>
<evidence type="ECO:0000313" key="6">
    <source>
        <dbReference type="Proteomes" id="UP000076078"/>
    </source>
</evidence>
<keyword evidence="3" id="KW-0812">Transmembrane</keyword>
<dbReference type="Pfam" id="PF03109">
    <property type="entry name" value="ABC1"/>
    <property type="match status" value="1"/>
</dbReference>